<name>A0ABR2Q5Z2_9ROSI</name>
<protein>
    <submittedName>
        <fullName evidence="1">Uncharacterized protein</fullName>
    </submittedName>
</protein>
<sequence>MEWNYCSGSDLSNNTKVQPITATPYAGPCIHHQSKEQQAGFYFPATALCWNSLTNAGRNNEALTILEASFSVLFLV</sequence>
<evidence type="ECO:0000313" key="1">
    <source>
        <dbReference type="EMBL" id="KAK8995896.1"/>
    </source>
</evidence>
<organism evidence="1 2">
    <name type="scientific">Hibiscus sabdariffa</name>
    <name type="common">roselle</name>
    <dbReference type="NCBI Taxonomy" id="183260"/>
    <lineage>
        <taxon>Eukaryota</taxon>
        <taxon>Viridiplantae</taxon>
        <taxon>Streptophyta</taxon>
        <taxon>Embryophyta</taxon>
        <taxon>Tracheophyta</taxon>
        <taxon>Spermatophyta</taxon>
        <taxon>Magnoliopsida</taxon>
        <taxon>eudicotyledons</taxon>
        <taxon>Gunneridae</taxon>
        <taxon>Pentapetalae</taxon>
        <taxon>rosids</taxon>
        <taxon>malvids</taxon>
        <taxon>Malvales</taxon>
        <taxon>Malvaceae</taxon>
        <taxon>Malvoideae</taxon>
        <taxon>Hibiscus</taxon>
    </lineage>
</organism>
<comment type="caution">
    <text evidence="1">The sequence shown here is derived from an EMBL/GenBank/DDBJ whole genome shotgun (WGS) entry which is preliminary data.</text>
</comment>
<proteinExistence type="predicted"/>
<gene>
    <name evidence="1" type="ORF">V6N11_076151</name>
</gene>
<reference evidence="1 2" key="1">
    <citation type="journal article" date="2024" name="G3 (Bethesda)">
        <title>Genome assembly of Hibiscus sabdariffa L. provides insights into metabolisms of medicinal natural products.</title>
        <authorList>
            <person name="Kim T."/>
        </authorList>
    </citation>
    <scope>NUCLEOTIDE SEQUENCE [LARGE SCALE GENOMIC DNA]</scope>
    <source>
        <strain evidence="1">TK-2024</strain>
        <tissue evidence="1">Old leaves</tissue>
    </source>
</reference>
<accession>A0ABR2Q5Z2</accession>
<keyword evidence="2" id="KW-1185">Reference proteome</keyword>
<dbReference type="EMBL" id="JBBPBN010000045">
    <property type="protein sequence ID" value="KAK8995896.1"/>
    <property type="molecule type" value="Genomic_DNA"/>
</dbReference>
<dbReference type="Proteomes" id="UP001396334">
    <property type="component" value="Unassembled WGS sequence"/>
</dbReference>
<evidence type="ECO:0000313" key="2">
    <source>
        <dbReference type="Proteomes" id="UP001396334"/>
    </source>
</evidence>